<keyword evidence="8" id="KW-1185">Reference proteome</keyword>
<dbReference type="Gene3D" id="3.40.50.1980">
    <property type="entry name" value="Nitrogenase molybdenum iron protein domain"/>
    <property type="match status" value="2"/>
</dbReference>
<proteinExistence type="inferred from homology"/>
<evidence type="ECO:0000256" key="2">
    <source>
        <dbReference type="ARBA" id="ARBA00008814"/>
    </source>
</evidence>
<dbReference type="PANTHER" id="PTHR30532">
    <property type="entry name" value="IRON III DICITRATE-BINDING PERIPLASMIC PROTEIN"/>
    <property type="match status" value="1"/>
</dbReference>
<dbReference type="Pfam" id="PF01497">
    <property type="entry name" value="Peripla_BP_2"/>
    <property type="match status" value="1"/>
</dbReference>
<feature type="domain" description="Fe/B12 periplasmic-binding" evidence="6">
    <location>
        <begin position="41"/>
        <end position="304"/>
    </location>
</feature>
<organism evidence="7 8">
    <name type="scientific">Dietzia aerolata</name>
    <dbReference type="NCBI Taxonomy" id="595984"/>
    <lineage>
        <taxon>Bacteria</taxon>
        <taxon>Bacillati</taxon>
        <taxon>Actinomycetota</taxon>
        <taxon>Actinomycetes</taxon>
        <taxon>Mycobacteriales</taxon>
        <taxon>Dietziaceae</taxon>
        <taxon>Dietzia</taxon>
    </lineage>
</organism>
<evidence type="ECO:0000256" key="4">
    <source>
        <dbReference type="ARBA" id="ARBA00022729"/>
    </source>
</evidence>
<keyword evidence="4 5" id="KW-0732">Signal</keyword>
<dbReference type="PANTHER" id="PTHR30532:SF28">
    <property type="entry name" value="PETROBACTIN-BINDING PROTEIN YCLQ"/>
    <property type="match status" value="1"/>
</dbReference>
<comment type="similarity">
    <text evidence="2">Belongs to the bacterial solute-binding protein 8 family.</text>
</comment>
<comment type="subcellular location">
    <subcellularLocation>
        <location evidence="1">Cell envelope</location>
    </subcellularLocation>
</comment>
<evidence type="ECO:0000256" key="5">
    <source>
        <dbReference type="SAM" id="SignalP"/>
    </source>
</evidence>
<dbReference type="InterPro" id="IPR051313">
    <property type="entry name" value="Bact_iron-sidero_bind"/>
</dbReference>
<comment type="caution">
    <text evidence="7">The sequence shown here is derived from an EMBL/GenBank/DDBJ whole genome shotgun (WGS) entry which is preliminary data.</text>
</comment>
<protein>
    <submittedName>
        <fullName evidence="7">Siderophore ABC transporter substrate-binding protein</fullName>
    </submittedName>
</protein>
<dbReference type="EMBL" id="JBHMDY010000004">
    <property type="protein sequence ID" value="MFB9259980.1"/>
    <property type="molecule type" value="Genomic_DNA"/>
</dbReference>
<evidence type="ECO:0000256" key="3">
    <source>
        <dbReference type="ARBA" id="ARBA00022448"/>
    </source>
</evidence>
<sequence length="304" mass="31597">MKRFPKIVAAAAALALTGGALTACGTSDAQSGGAESEVPSRVVLTSHAAANTLDELDLEDNVIGLVKTGVFPDALSTYSGDEYTDIGSLKEPKMDVIAELGPDLILYGNRTRAMEPEFAKVSDQVVAGDPDTSDTVASNRAKVEEIAALFGEEDAASEKLDEIDDQVAETRGKAEGAGTALVLMTSGGKVTGYGPGSRFDLIYNELGMEPAAGNLESEGSHGAPLSWEQIAELNPDHVFVIDRDAAIGSEGEAATALLDNPVFNRTEAASNGNVHILDGQNWYLVGGGLGVLNSMILEIDNAVS</sequence>
<reference evidence="7 8" key="1">
    <citation type="submission" date="2024-09" db="EMBL/GenBank/DDBJ databases">
        <authorList>
            <person name="Sun Q."/>
            <person name="Mori K."/>
        </authorList>
    </citation>
    <scope>NUCLEOTIDE SEQUENCE [LARGE SCALE GENOMIC DNA]</scope>
    <source>
        <strain evidence="7 8">CCM 7659</strain>
    </source>
</reference>
<keyword evidence="3" id="KW-0813">Transport</keyword>
<evidence type="ECO:0000256" key="1">
    <source>
        <dbReference type="ARBA" id="ARBA00004196"/>
    </source>
</evidence>
<evidence type="ECO:0000313" key="7">
    <source>
        <dbReference type="EMBL" id="MFB9259980.1"/>
    </source>
</evidence>
<accession>A0ABV5JQJ3</accession>
<gene>
    <name evidence="7" type="ORF">ACFFVD_09205</name>
</gene>
<evidence type="ECO:0000313" key="8">
    <source>
        <dbReference type="Proteomes" id="UP001589700"/>
    </source>
</evidence>
<evidence type="ECO:0000259" key="6">
    <source>
        <dbReference type="PROSITE" id="PS50983"/>
    </source>
</evidence>
<dbReference type="Proteomes" id="UP001589700">
    <property type="component" value="Unassembled WGS sequence"/>
</dbReference>
<name>A0ABV5JQJ3_9ACTN</name>
<dbReference type="RefSeq" id="WP_182630781.1">
    <property type="nucleotide sequence ID" value="NZ_JAALDM010000011.1"/>
</dbReference>
<dbReference type="PROSITE" id="PS51257">
    <property type="entry name" value="PROKAR_LIPOPROTEIN"/>
    <property type="match status" value="1"/>
</dbReference>
<feature type="chain" id="PRO_5046201110" evidence="5">
    <location>
        <begin position="23"/>
        <end position="304"/>
    </location>
</feature>
<feature type="signal peptide" evidence="5">
    <location>
        <begin position="1"/>
        <end position="22"/>
    </location>
</feature>
<dbReference type="InterPro" id="IPR002491">
    <property type="entry name" value="ABC_transptr_periplasmic_BD"/>
</dbReference>
<dbReference type="PROSITE" id="PS50983">
    <property type="entry name" value="FE_B12_PBP"/>
    <property type="match status" value="1"/>
</dbReference>
<dbReference type="SUPFAM" id="SSF53807">
    <property type="entry name" value="Helical backbone' metal receptor"/>
    <property type="match status" value="1"/>
</dbReference>